<dbReference type="SUPFAM" id="SSF56112">
    <property type="entry name" value="Protein kinase-like (PK-like)"/>
    <property type="match status" value="1"/>
</dbReference>
<accession>A0A1Y0IS25</accession>
<protein>
    <recommendedName>
        <fullName evidence="4">Aminoglycoside phosphotransferase domain-containing protein</fullName>
    </recommendedName>
</protein>
<dbReference type="PANTHER" id="PTHR39179">
    <property type="entry name" value="SPORE COAT PROTEIN I"/>
    <property type="match status" value="1"/>
</dbReference>
<organism evidence="2 3">
    <name type="scientific">Tumebacillus avium</name>
    <dbReference type="NCBI Taxonomy" id="1903704"/>
    <lineage>
        <taxon>Bacteria</taxon>
        <taxon>Bacillati</taxon>
        <taxon>Bacillota</taxon>
        <taxon>Bacilli</taxon>
        <taxon>Bacillales</taxon>
        <taxon>Alicyclobacillaceae</taxon>
        <taxon>Tumebacillus</taxon>
    </lineage>
</organism>
<dbReference type="RefSeq" id="WP_087458407.1">
    <property type="nucleotide sequence ID" value="NZ_CP021434.1"/>
</dbReference>
<dbReference type="Proteomes" id="UP000195437">
    <property type="component" value="Chromosome"/>
</dbReference>
<evidence type="ECO:0000313" key="2">
    <source>
        <dbReference type="EMBL" id="ARU63060.1"/>
    </source>
</evidence>
<dbReference type="Gene3D" id="3.30.200.20">
    <property type="entry name" value="Phosphorylase Kinase, domain 1"/>
    <property type="match status" value="1"/>
</dbReference>
<reference evidence="3" key="1">
    <citation type="submission" date="2017-05" db="EMBL/GenBank/DDBJ databases">
        <authorList>
            <person name="Sung H."/>
        </authorList>
    </citation>
    <scope>NUCLEOTIDE SEQUENCE [LARGE SCALE GENOMIC DNA]</scope>
    <source>
        <strain evidence="3">AR23208</strain>
    </source>
</reference>
<feature type="region of interest" description="Disordered" evidence="1">
    <location>
        <begin position="449"/>
        <end position="470"/>
    </location>
</feature>
<dbReference type="GO" id="GO:0042601">
    <property type="term" value="C:endospore-forming forespore"/>
    <property type="evidence" value="ECO:0007669"/>
    <property type="project" value="TreeGrafter"/>
</dbReference>
<sequence length="517" mass="58803">MEPYIIQPWGDVEGDVPTVPLELETMAYDVMRDYDMSVSELLLITTKPDKGGAIWKIQTNHGPRSLKVLHRTPQRSLYSVYAQKYLKEKGARVPGLIPCKEGDLYVERGGKLWIVTDWIEPLTPAAKVDLSGAQQLCYGLGEFHQLSQGYEPPKGAQNASRLYRYPMSYHKILTKLDWFRHIATLYSDLPASRKLLSLIDKYERQARNALYTLEQSPYKDLVQRGEQAWGFAHQDYGWSNGQVGPDGQIWIIDLDGVAYDLPIRDLRKLMTSTMEDMGNWDLTWIRGMIDAYHQANPIEPELMQVLLIDMAMPNEFYKHVKEVVYEPELFLNAETAAMLDRMEATDATKWPALQELGANILEAPADWTPSLKFHMAANASTLSFVADTPARGAQTAQPAPVISANDLPKFDRLVDGPAKPVQEKQQARVQTGRRDWVRDLREQIHAVQKLSELSPGGKRDPRRRTHQDANITERARQILANMQPLDLQALPAAGQLSPYTHELLDKIAHKRKERRSK</sequence>
<evidence type="ECO:0008006" key="4">
    <source>
        <dbReference type="Google" id="ProtNLM"/>
    </source>
</evidence>
<dbReference type="AlphaFoldDB" id="A0A1Y0IS25"/>
<dbReference type="EMBL" id="CP021434">
    <property type="protein sequence ID" value="ARU63060.1"/>
    <property type="molecule type" value="Genomic_DNA"/>
</dbReference>
<evidence type="ECO:0000256" key="1">
    <source>
        <dbReference type="SAM" id="MobiDB-lite"/>
    </source>
</evidence>
<dbReference type="Gene3D" id="3.90.1200.10">
    <property type="match status" value="1"/>
</dbReference>
<proteinExistence type="predicted"/>
<dbReference type="PANTHER" id="PTHR39179:SF1">
    <property type="entry name" value="SPORE COAT PROTEIN I"/>
    <property type="match status" value="1"/>
</dbReference>
<dbReference type="InterPro" id="IPR047175">
    <property type="entry name" value="CotS-like"/>
</dbReference>
<dbReference type="OrthoDB" id="9771902at2"/>
<gene>
    <name evidence="2" type="ORF">CBW65_20330</name>
</gene>
<keyword evidence="3" id="KW-1185">Reference proteome</keyword>
<dbReference type="InterPro" id="IPR014255">
    <property type="entry name" value="Spore_coat_CotS"/>
</dbReference>
<dbReference type="NCBIfam" id="TIGR02906">
    <property type="entry name" value="spore_CotS"/>
    <property type="match status" value="1"/>
</dbReference>
<name>A0A1Y0IS25_9BACL</name>
<evidence type="ECO:0000313" key="3">
    <source>
        <dbReference type="Proteomes" id="UP000195437"/>
    </source>
</evidence>
<dbReference type="KEGG" id="tum:CBW65_20330"/>
<dbReference type="InterPro" id="IPR011009">
    <property type="entry name" value="Kinase-like_dom_sf"/>
</dbReference>